<organism evidence="2 3">
    <name type="scientific">Candidatus Jeotgalibaca merdavium</name>
    <dbReference type="NCBI Taxonomy" id="2838627"/>
    <lineage>
        <taxon>Bacteria</taxon>
        <taxon>Bacillati</taxon>
        <taxon>Bacillota</taxon>
        <taxon>Bacilli</taxon>
        <taxon>Lactobacillales</taxon>
        <taxon>Carnobacteriaceae</taxon>
        <taxon>Jeotgalibaca</taxon>
    </lineage>
</organism>
<feature type="transmembrane region" description="Helical" evidence="1">
    <location>
        <begin position="380"/>
        <end position="401"/>
    </location>
</feature>
<evidence type="ECO:0000313" key="2">
    <source>
        <dbReference type="EMBL" id="HJA90856.1"/>
    </source>
</evidence>
<accession>A0A9D2KZ77</accession>
<comment type="caution">
    <text evidence="2">The sequence shown here is derived from an EMBL/GenBank/DDBJ whole genome shotgun (WGS) entry which is preliminary data.</text>
</comment>
<keyword evidence="1" id="KW-0472">Membrane</keyword>
<gene>
    <name evidence="2" type="ORF">H9948_08720</name>
</gene>
<protein>
    <submittedName>
        <fullName evidence="2">Phage tail protein</fullName>
    </submittedName>
</protein>
<keyword evidence="1" id="KW-1133">Transmembrane helix</keyword>
<proteinExistence type="predicted"/>
<feature type="transmembrane region" description="Helical" evidence="1">
    <location>
        <begin position="531"/>
        <end position="550"/>
    </location>
</feature>
<dbReference type="AlphaFoldDB" id="A0A9D2KZ77"/>
<evidence type="ECO:0000256" key="1">
    <source>
        <dbReference type="SAM" id="Phobius"/>
    </source>
</evidence>
<dbReference type="Proteomes" id="UP000886856">
    <property type="component" value="Unassembled WGS sequence"/>
</dbReference>
<reference evidence="2" key="1">
    <citation type="journal article" date="2021" name="PeerJ">
        <title>Extensive microbial diversity within the chicken gut microbiome revealed by metagenomics and culture.</title>
        <authorList>
            <person name="Gilroy R."/>
            <person name="Ravi A."/>
            <person name="Getino M."/>
            <person name="Pursley I."/>
            <person name="Horton D.L."/>
            <person name="Alikhan N.F."/>
            <person name="Baker D."/>
            <person name="Gharbi K."/>
            <person name="Hall N."/>
            <person name="Watson M."/>
            <person name="Adriaenssens E.M."/>
            <person name="Foster-Nyarko E."/>
            <person name="Jarju S."/>
            <person name="Secka A."/>
            <person name="Antonio M."/>
            <person name="Oren A."/>
            <person name="Chaudhuri R.R."/>
            <person name="La Ragione R."/>
            <person name="Hildebrand F."/>
            <person name="Pallen M.J."/>
        </authorList>
    </citation>
    <scope>NUCLEOTIDE SEQUENCE</scope>
    <source>
        <strain evidence="2">CHK171-505</strain>
    </source>
</reference>
<dbReference type="EMBL" id="DWYW01000200">
    <property type="protein sequence ID" value="HJA90856.1"/>
    <property type="molecule type" value="Genomic_DNA"/>
</dbReference>
<reference evidence="2" key="2">
    <citation type="submission" date="2021-04" db="EMBL/GenBank/DDBJ databases">
        <authorList>
            <person name="Gilroy R."/>
        </authorList>
    </citation>
    <scope>NUCLEOTIDE SEQUENCE</scope>
    <source>
        <strain evidence="2">CHK171-505</strain>
    </source>
</reference>
<feature type="transmembrane region" description="Helical" evidence="1">
    <location>
        <begin position="556"/>
        <end position="576"/>
    </location>
</feature>
<sequence>MATELAQAYVQIIPSAKGISGSIRNQLDPEAESAGQSAGLKIGTGLKVALVAATAATAALVGKVIKDSIGEGAQLQQSLGGVETLFKDSAGLVKQYANDAYRTVGLSANDYMENVTGFSASLLQSMGGDTKKAAKVANMAMVDMGDNANKMGTNMGDIQNAYQGFAKQNYTMLDNLKLGYGGTKTEMERLLSDATKLTGVKYDLNNLGDVYSAIHAVQEELGITGTTAKEATETFSGSLAALKSAYQNVLGKMSIGENISADLKALAQTASTFVFGNLLPMITNVLKALPGAVMAFANEAIPLFMKAGQDFIKSLGDGMGSSIPIIGPVFGKMGPIISGSLKTVLGQIPELFNTMIATITPIVQKIGTAFSQLDFSGLQAIIAAIVPAITNAFSTMMAIVSPAIDAVINSFVNLWNSVQPLLSILADALMPVLQVAGAFLGGVFKGILMGISATFDLLSTAVQFLTPIISFVVDVFKQFTPVLTTIAEWVGLVIGTFTNLGASGGSLSNILKSAWTNIKSAVSMAGQGIGLVINMITSIFSSLGTAGGALRSVLSVAWNGIKTVISVVASGISGVINTIKSVFSSAGAAGGALRNVLSTAWNGIKSVISAVGSAISGVINTIKSVFSGLSSSGNSLRSGISSSFNGMKSVISSAAGSISGIINGIKNVFNSLRNINLSGAGSAIMNGFLGGLRSAWGGVQNFVSGIAGWIKNNKGPIEYDRKLLIPAGNAIMEGFDYALIDKFKDVQKTVGGMTDALFDAVSVNTPTLEATSNVVSGMTVNQAQSQELSSNNNDVLQLLRELKNLTVVLDDGTVVGKLGPQFNQYFGNEATLDRRYGR</sequence>
<evidence type="ECO:0000313" key="3">
    <source>
        <dbReference type="Proteomes" id="UP000886856"/>
    </source>
</evidence>
<name>A0A9D2KZ77_9LACT</name>
<keyword evidence="1" id="KW-0812">Transmembrane</keyword>
<feature type="transmembrane region" description="Helical" evidence="1">
    <location>
        <begin position="489"/>
        <end position="511"/>
    </location>
</feature>
<feature type="transmembrane region" description="Helical" evidence="1">
    <location>
        <begin position="447"/>
        <end position="469"/>
    </location>
</feature>
<feature type="transmembrane region" description="Helical" evidence="1">
    <location>
        <begin position="421"/>
        <end position="440"/>
    </location>
</feature>